<evidence type="ECO:0000256" key="1">
    <source>
        <dbReference type="ARBA" id="ARBA00022468"/>
    </source>
</evidence>
<sequence>MVYITVPADIRGRFSLPFPTLDLSDFSLDARKLSLFLSSVPSGSVVFETLKCGRGVCTNSTLPVLATFLQRLKAEGERGAARDENPTSLKSLVASKCGLEGATAAMFLFPSLPRSLESLELGGNFLRSASMTMFGSVLSARWLPSLLSLDLSDNPLGPRGVEALATGLCTPLWSLNLARTGAKEKGVEALAEVLKEKKVSSLQSLDLTENQMMAGGLKHLAAAVSTADAVPELRTLILKKNNLVAGATGREYGPLSTLLSTNRLTELEVLDLSKNFFWGGAIEGVSAAAITTVTAGRFPKL</sequence>
<dbReference type="SMART" id="SM00368">
    <property type="entry name" value="LRR_RI"/>
    <property type="match status" value="4"/>
</dbReference>
<keyword evidence="2" id="KW-0433">Leucine-rich repeat</keyword>
<accession>A0A0G4HS26</accession>
<keyword evidence="1" id="KW-0343">GTPase activation</keyword>
<feature type="non-terminal residue" evidence="4">
    <location>
        <position position="301"/>
    </location>
</feature>
<dbReference type="PANTHER" id="PTHR24113">
    <property type="entry name" value="RAN GTPASE-ACTIVATING PROTEIN 1"/>
    <property type="match status" value="1"/>
</dbReference>
<dbReference type="GO" id="GO:0005829">
    <property type="term" value="C:cytosol"/>
    <property type="evidence" value="ECO:0007669"/>
    <property type="project" value="TreeGrafter"/>
</dbReference>
<organism evidence="4">
    <name type="scientific">Chromera velia CCMP2878</name>
    <dbReference type="NCBI Taxonomy" id="1169474"/>
    <lineage>
        <taxon>Eukaryota</taxon>
        <taxon>Sar</taxon>
        <taxon>Alveolata</taxon>
        <taxon>Colpodellida</taxon>
        <taxon>Chromeraceae</taxon>
        <taxon>Chromera</taxon>
    </lineage>
</organism>
<dbReference type="InterPro" id="IPR001611">
    <property type="entry name" value="Leu-rich_rpt"/>
</dbReference>
<evidence type="ECO:0000256" key="3">
    <source>
        <dbReference type="ARBA" id="ARBA00022737"/>
    </source>
</evidence>
<gene>
    <name evidence="4" type="ORF">Cvel_30819</name>
</gene>
<name>A0A0G4HS26_9ALVE</name>
<proteinExistence type="predicted"/>
<dbReference type="SUPFAM" id="SSF52047">
    <property type="entry name" value="RNI-like"/>
    <property type="match status" value="1"/>
</dbReference>
<dbReference type="PhylomeDB" id="A0A0G4HS26"/>
<dbReference type="AlphaFoldDB" id="A0A0G4HS26"/>
<dbReference type="PANTHER" id="PTHR24113:SF12">
    <property type="entry name" value="RAN GTPASE-ACTIVATING PROTEIN 1"/>
    <property type="match status" value="1"/>
</dbReference>
<dbReference type="InterPro" id="IPR027038">
    <property type="entry name" value="RanGap"/>
</dbReference>
<protein>
    <submittedName>
        <fullName evidence="4">Uncharacterized protein</fullName>
    </submittedName>
</protein>
<dbReference type="GO" id="GO:0048471">
    <property type="term" value="C:perinuclear region of cytoplasm"/>
    <property type="evidence" value="ECO:0007669"/>
    <property type="project" value="TreeGrafter"/>
</dbReference>
<keyword evidence="3" id="KW-0677">Repeat</keyword>
<dbReference type="GO" id="GO:0005634">
    <property type="term" value="C:nucleus"/>
    <property type="evidence" value="ECO:0007669"/>
    <property type="project" value="TreeGrafter"/>
</dbReference>
<evidence type="ECO:0000313" key="4">
    <source>
        <dbReference type="EMBL" id="CEM47117.1"/>
    </source>
</evidence>
<dbReference type="GO" id="GO:0031267">
    <property type="term" value="F:small GTPase binding"/>
    <property type="evidence" value="ECO:0007669"/>
    <property type="project" value="TreeGrafter"/>
</dbReference>
<dbReference type="EMBL" id="CDMZ01003648">
    <property type="protein sequence ID" value="CEM47117.1"/>
    <property type="molecule type" value="Genomic_DNA"/>
</dbReference>
<dbReference type="VEuPathDB" id="CryptoDB:Cvel_30819"/>
<dbReference type="Gene3D" id="3.80.10.10">
    <property type="entry name" value="Ribonuclease Inhibitor"/>
    <property type="match status" value="1"/>
</dbReference>
<dbReference type="InterPro" id="IPR032675">
    <property type="entry name" value="LRR_dom_sf"/>
</dbReference>
<evidence type="ECO:0000256" key="2">
    <source>
        <dbReference type="ARBA" id="ARBA00022614"/>
    </source>
</evidence>
<reference evidence="4" key="1">
    <citation type="submission" date="2014-11" db="EMBL/GenBank/DDBJ databases">
        <authorList>
            <person name="Otto D Thomas"/>
            <person name="Naeem Raeece"/>
        </authorList>
    </citation>
    <scope>NUCLEOTIDE SEQUENCE</scope>
</reference>
<dbReference type="GO" id="GO:0005096">
    <property type="term" value="F:GTPase activator activity"/>
    <property type="evidence" value="ECO:0007669"/>
    <property type="project" value="UniProtKB-KW"/>
</dbReference>
<dbReference type="Pfam" id="PF13516">
    <property type="entry name" value="LRR_6"/>
    <property type="match status" value="1"/>
</dbReference>
<dbReference type="GO" id="GO:0006913">
    <property type="term" value="P:nucleocytoplasmic transport"/>
    <property type="evidence" value="ECO:0007669"/>
    <property type="project" value="TreeGrafter"/>
</dbReference>